<dbReference type="SMART" id="SM00582">
    <property type="entry name" value="RPR"/>
    <property type="match status" value="1"/>
</dbReference>
<dbReference type="GO" id="GO:0005654">
    <property type="term" value="C:nucleoplasm"/>
    <property type="evidence" value="ECO:0007669"/>
    <property type="project" value="UniProtKB-ARBA"/>
</dbReference>
<evidence type="ECO:0000256" key="2">
    <source>
        <dbReference type="ARBA" id="ARBA00023242"/>
    </source>
</evidence>
<dbReference type="FunFam" id="1.25.40.90:FF:000007">
    <property type="entry name" value="Regulation of nuclear pre-mRNA domain-containing protein 1B"/>
    <property type="match status" value="1"/>
</dbReference>
<feature type="region of interest" description="Disordered" evidence="5">
    <location>
        <begin position="258"/>
        <end position="292"/>
    </location>
</feature>
<dbReference type="GO" id="GO:0097550">
    <property type="term" value="C:transcription preinitiation complex"/>
    <property type="evidence" value="ECO:0007669"/>
    <property type="project" value="UniProtKB-ARBA"/>
</dbReference>
<dbReference type="GO" id="GO:0042802">
    <property type="term" value="F:identical protein binding"/>
    <property type="evidence" value="ECO:0007669"/>
    <property type="project" value="UniProtKB-ARBA"/>
</dbReference>
<dbReference type="InterPro" id="IPR008942">
    <property type="entry name" value="ENTH_VHS"/>
</dbReference>
<evidence type="ECO:0000256" key="3">
    <source>
        <dbReference type="ARBA" id="ARBA00034310"/>
    </source>
</evidence>
<dbReference type="GO" id="GO:0031124">
    <property type="term" value="P:mRNA 3'-end processing"/>
    <property type="evidence" value="ECO:0007669"/>
    <property type="project" value="TreeGrafter"/>
</dbReference>
<dbReference type="Gene3D" id="1.25.40.90">
    <property type="match status" value="1"/>
</dbReference>
<protein>
    <submittedName>
        <fullName evidence="7">Regulation of nuclear pre-mRNA domain containing 1B</fullName>
    </submittedName>
</protein>
<reference evidence="7" key="2">
    <citation type="submission" date="2025-09" db="UniProtKB">
        <authorList>
            <consortium name="Ensembl"/>
        </authorList>
    </citation>
    <scope>IDENTIFICATION</scope>
</reference>
<reference evidence="7" key="1">
    <citation type="submission" date="2025-08" db="UniProtKB">
        <authorList>
            <consortium name="Ensembl"/>
        </authorList>
    </citation>
    <scope>IDENTIFICATION</scope>
</reference>
<proteinExistence type="inferred from homology"/>
<comment type="similarity">
    <text evidence="3">Belongs to the UPF0400 (RTT103) family.</text>
</comment>
<feature type="region of interest" description="Disordered" evidence="5">
    <location>
        <begin position="217"/>
        <end position="236"/>
    </location>
</feature>
<dbReference type="InterPro" id="IPR032337">
    <property type="entry name" value="RPRD1A/B_C"/>
</dbReference>
<feature type="region of interest" description="Disordered" evidence="5">
    <location>
        <begin position="117"/>
        <end position="176"/>
    </location>
</feature>
<feature type="compositionally biased region" description="Basic and acidic residues" evidence="5">
    <location>
        <begin position="274"/>
        <end position="284"/>
    </location>
</feature>
<feature type="coiled-coil region" evidence="4">
    <location>
        <begin position="616"/>
        <end position="650"/>
    </location>
</feature>
<evidence type="ECO:0000256" key="5">
    <source>
        <dbReference type="SAM" id="MobiDB-lite"/>
    </source>
</evidence>
<sequence>MAATAGLCPCLMSPVTTRDREMEIPGRKEANKSPHRCASSSPRGWCSWHSHCRTRTCKQFNAETLSCFALSRSARRRSKDTAQPRSGRVRGWYRHTITSPEAECSSVRSASITASFTSSAGAAGPGLRQAQSSESSSCRSSGRRTAVAASTEVMHRTALSTTRSRRGPGALSAKRSGKRTYSCSSCSAGPLTAASRAASRHTFSAVCTRVSCTQAGRSAPKASRGVSNTAMAGGRSPPRCRCPPRCRYPRRPRCRTWRQGTGAAVAPKTSPGARRRDAPSEKSRPPAVPMRSSAAGASACAVHLLPPPVGLRGWSVPLRRSVGCCPSTRGGGVRGRAAILCGRAAVAVARPGPAMSSFSESALEKKLSELSNSQQSVQTLSLWLIHHRKHAAPIVSVWHRELRKAKSSRKLTFLYLANDVIQNSKRKGPEFTREFESVLVDAFSHVAREADEGCKKPLERLLNIWQERSVYGSEFIQQLKLSMEDSNSPQTKVTEEKKSLKRTFQQIQEEEDDDYPGSYSPQDPSAGPLLTEDLIKALQDLENAASGDATVRQKIASLPQEVQDVSLLEKITDKEAAERLSKTVDEACLLLAEYNGRLAAELEDRRQLARMLIEYTQNQKDVLTEKEKKLEEYKQKLARVTQVRKELKSHIQSLPDLSLLPNVTGGAGTSAVCW</sequence>
<dbReference type="AlphaFoldDB" id="A0A8B9FRC6"/>
<name>A0A8B9FRC6_9PSIT</name>
<evidence type="ECO:0000259" key="6">
    <source>
        <dbReference type="PROSITE" id="PS51391"/>
    </source>
</evidence>
<feature type="region of interest" description="Disordered" evidence="5">
    <location>
        <begin position="509"/>
        <end position="528"/>
    </location>
</feature>
<evidence type="ECO:0000313" key="7">
    <source>
        <dbReference type="Ensembl" id="ENSACOP00000011183.1"/>
    </source>
</evidence>
<keyword evidence="2" id="KW-0539">Nucleus</keyword>
<dbReference type="SUPFAM" id="SSF48464">
    <property type="entry name" value="ENTH/VHS domain"/>
    <property type="match status" value="1"/>
</dbReference>
<dbReference type="Pfam" id="PF04818">
    <property type="entry name" value="CID"/>
    <property type="match status" value="1"/>
</dbReference>
<dbReference type="Proteomes" id="UP000694522">
    <property type="component" value="Unplaced"/>
</dbReference>
<keyword evidence="8" id="KW-1185">Reference proteome</keyword>
<feature type="compositionally biased region" description="Low complexity" evidence="5">
    <location>
        <begin position="132"/>
        <end position="144"/>
    </location>
</feature>
<evidence type="ECO:0000256" key="1">
    <source>
        <dbReference type="ARBA" id="ARBA00004123"/>
    </source>
</evidence>
<dbReference type="Ensembl" id="ENSACOT00000011583.1">
    <property type="protein sequence ID" value="ENSACOP00000011183.1"/>
    <property type="gene ID" value="ENSACOG00000007785.1"/>
</dbReference>
<dbReference type="CDD" id="cd17012">
    <property type="entry name" value="CID_RPRD1B"/>
    <property type="match status" value="1"/>
</dbReference>
<dbReference type="GO" id="GO:0001111">
    <property type="term" value="P:RNA polymerase II promoter clearance"/>
    <property type="evidence" value="ECO:0007669"/>
    <property type="project" value="UniProtKB-ARBA"/>
</dbReference>
<dbReference type="PROSITE" id="PS51391">
    <property type="entry name" value="CID"/>
    <property type="match status" value="1"/>
</dbReference>
<dbReference type="GO" id="GO:0099122">
    <property type="term" value="F:RNA polymerase II C-terminal domain binding"/>
    <property type="evidence" value="ECO:0007669"/>
    <property type="project" value="InterPro"/>
</dbReference>
<dbReference type="PANTHER" id="PTHR12460">
    <property type="entry name" value="CYCLIN-DEPENDENT KINASE INHIBITOR-RELATED PROTEIN"/>
    <property type="match status" value="1"/>
</dbReference>
<organism evidence="7 8">
    <name type="scientific">Amazona collaria</name>
    <name type="common">yellow-billed parrot</name>
    <dbReference type="NCBI Taxonomy" id="241587"/>
    <lineage>
        <taxon>Eukaryota</taxon>
        <taxon>Metazoa</taxon>
        <taxon>Chordata</taxon>
        <taxon>Craniata</taxon>
        <taxon>Vertebrata</taxon>
        <taxon>Euteleostomi</taxon>
        <taxon>Archelosauria</taxon>
        <taxon>Archosauria</taxon>
        <taxon>Dinosauria</taxon>
        <taxon>Saurischia</taxon>
        <taxon>Theropoda</taxon>
        <taxon>Coelurosauria</taxon>
        <taxon>Aves</taxon>
        <taxon>Neognathae</taxon>
        <taxon>Neoaves</taxon>
        <taxon>Telluraves</taxon>
        <taxon>Australaves</taxon>
        <taxon>Psittaciformes</taxon>
        <taxon>Psittacidae</taxon>
        <taxon>Amazona</taxon>
    </lineage>
</organism>
<accession>A0A8B9FRC6</accession>
<comment type="subcellular location">
    <subcellularLocation>
        <location evidence="1">Nucleus</location>
    </subcellularLocation>
</comment>
<dbReference type="InterPro" id="IPR006569">
    <property type="entry name" value="CID_dom"/>
</dbReference>
<dbReference type="Pfam" id="PF16566">
    <property type="entry name" value="CREPT"/>
    <property type="match status" value="1"/>
</dbReference>
<keyword evidence="4" id="KW-0175">Coiled coil</keyword>
<evidence type="ECO:0000313" key="8">
    <source>
        <dbReference type="Proteomes" id="UP000694522"/>
    </source>
</evidence>
<dbReference type="PANTHER" id="PTHR12460:SF3">
    <property type="entry name" value="REGULATION OF NUCLEAR PRE-MRNA DOMAIN-CONTAINING PROTEIN 1B"/>
    <property type="match status" value="1"/>
</dbReference>
<feature type="domain" description="CID" evidence="6">
    <location>
        <begin position="355"/>
        <end position="487"/>
    </location>
</feature>
<evidence type="ECO:0000256" key="4">
    <source>
        <dbReference type="SAM" id="Coils"/>
    </source>
</evidence>
<dbReference type="InterPro" id="IPR047882">
    <property type="entry name" value="RPRD1B_CID"/>
</dbReference>
<dbReference type="Gene3D" id="6.10.250.2560">
    <property type="match status" value="1"/>
</dbReference>